<name>A0AA88QJM5_9ASTE</name>
<evidence type="ECO:0000256" key="4">
    <source>
        <dbReference type="ARBA" id="ARBA00022723"/>
    </source>
</evidence>
<evidence type="ECO:0000256" key="7">
    <source>
        <dbReference type="ARBA" id="ARBA00023033"/>
    </source>
</evidence>
<dbReference type="GO" id="GO:0046872">
    <property type="term" value="F:metal ion binding"/>
    <property type="evidence" value="ECO:0007669"/>
    <property type="project" value="UniProtKB-KW"/>
</dbReference>
<evidence type="ECO:0000313" key="10">
    <source>
        <dbReference type="EMBL" id="KAK2971088.1"/>
    </source>
</evidence>
<comment type="similarity">
    <text evidence="2">Belongs to the cytochrome P450 family.</text>
</comment>
<keyword evidence="11" id="KW-1185">Reference proteome</keyword>
<dbReference type="InterPro" id="IPR050665">
    <property type="entry name" value="Cytochrome_P450_Monooxygen"/>
</dbReference>
<dbReference type="PANTHER" id="PTHR24282:SF255">
    <property type="entry name" value="CYTOCHROME P450 72A11-RELATED"/>
    <property type="match status" value="1"/>
</dbReference>
<keyword evidence="5" id="KW-0560">Oxidoreductase</keyword>
<evidence type="ECO:0000313" key="11">
    <source>
        <dbReference type="Proteomes" id="UP001187471"/>
    </source>
</evidence>
<dbReference type="EMBL" id="JAVXUO010002609">
    <property type="protein sequence ID" value="KAK2971088.1"/>
    <property type="molecule type" value="Genomic_DNA"/>
</dbReference>
<reference evidence="10" key="1">
    <citation type="submission" date="2022-12" db="EMBL/GenBank/DDBJ databases">
        <title>Draft genome assemblies for two species of Escallonia (Escalloniales).</title>
        <authorList>
            <person name="Chanderbali A."/>
            <person name="Dervinis C."/>
            <person name="Anghel I."/>
            <person name="Soltis D."/>
            <person name="Soltis P."/>
            <person name="Zapata F."/>
        </authorList>
    </citation>
    <scope>NUCLEOTIDE SEQUENCE</scope>
    <source>
        <strain evidence="10">UCBG92.1500</strain>
        <tissue evidence="10">Leaf</tissue>
    </source>
</reference>
<evidence type="ECO:0000256" key="2">
    <source>
        <dbReference type="ARBA" id="ARBA00010617"/>
    </source>
</evidence>
<proteinExistence type="inferred from homology"/>
<evidence type="ECO:0000256" key="5">
    <source>
        <dbReference type="ARBA" id="ARBA00023002"/>
    </source>
</evidence>
<feature type="transmembrane region" description="Helical" evidence="9">
    <location>
        <begin position="6"/>
        <end position="30"/>
    </location>
</feature>
<keyword evidence="8 9" id="KW-0472">Membrane</keyword>
<keyword evidence="9" id="KW-1133">Transmembrane helix</keyword>
<evidence type="ECO:0008006" key="12">
    <source>
        <dbReference type="Google" id="ProtNLM"/>
    </source>
</evidence>
<keyword evidence="7" id="KW-0503">Monooxygenase</keyword>
<keyword evidence="4" id="KW-0479">Metal-binding</keyword>
<gene>
    <name evidence="10" type="ORF">RJ640_000451</name>
</gene>
<keyword evidence="3" id="KW-0349">Heme</keyword>
<dbReference type="AlphaFoldDB" id="A0AA88QJM5"/>
<dbReference type="Proteomes" id="UP001187471">
    <property type="component" value="Unassembled WGS sequence"/>
</dbReference>
<dbReference type="GO" id="GO:0004497">
    <property type="term" value="F:monooxygenase activity"/>
    <property type="evidence" value="ECO:0007669"/>
    <property type="project" value="UniProtKB-KW"/>
</dbReference>
<dbReference type="PANTHER" id="PTHR24282">
    <property type="entry name" value="CYTOCHROME P450 FAMILY MEMBER"/>
    <property type="match status" value="1"/>
</dbReference>
<sequence>MEITPFSVAIPVIFLALATWALKLVNWVWLRPKKLEKSLRDHGLAGNPYRLLIGDLGEYSAFANHTKSKTISLSDDIAPHVLPYVHHVIQKYDIAAQKKRGIWVHGQLAVKAAGQESAVAWVVALVREFYEWQGKNSFMWFGPNPRVNIVEPDLMKEIMSKPNLFRKPPDPLGEIITEHVAGNILEL</sequence>
<comment type="subcellular location">
    <subcellularLocation>
        <location evidence="1">Membrane</location>
    </subcellularLocation>
</comment>
<comment type="caution">
    <text evidence="10">The sequence shown here is derived from an EMBL/GenBank/DDBJ whole genome shotgun (WGS) entry which is preliminary data.</text>
</comment>
<evidence type="ECO:0000256" key="6">
    <source>
        <dbReference type="ARBA" id="ARBA00023004"/>
    </source>
</evidence>
<protein>
    <recommendedName>
        <fullName evidence="12">Cytochrome P450</fullName>
    </recommendedName>
</protein>
<keyword evidence="6" id="KW-0408">Iron</keyword>
<dbReference type="GO" id="GO:0016020">
    <property type="term" value="C:membrane"/>
    <property type="evidence" value="ECO:0007669"/>
    <property type="project" value="UniProtKB-SubCell"/>
</dbReference>
<evidence type="ECO:0000256" key="1">
    <source>
        <dbReference type="ARBA" id="ARBA00004370"/>
    </source>
</evidence>
<evidence type="ECO:0000256" key="3">
    <source>
        <dbReference type="ARBA" id="ARBA00022617"/>
    </source>
</evidence>
<evidence type="ECO:0000256" key="9">
    <source>
        <dbReference type="SAM" id="Phobius"/>
    </source>
</evidence>
<organism evidence="10 11">
    <name type="scientific">Escallonia rubra</name>
    <dbReference type="NCBI Taxonomy" id="112253"/>
    <lineage>
        <taxon>Eukaryota</taxon>
        <taxon>Viridiplantae</taxon>
        <taxon>Streptophyta</taxon>
        <taxon>Embryophyta</taxon>
        <taxon>Tracheophyta</taxon>
        <taxon>Spermatophyta</taxon>
        <taxon>Magnoliopsida</taxon>
        <taxon>eudicotyledons</taxon>
        <taxon>Gunneridae</taxon>
        <taxon>Pentapetalae</taxon>
        <taxon>asterids</taxon>
        <taxon>campanulids</taxon>
        <taxon>Escalloniales</taxon>
        <taxon>Escalloniaceae</taxon>
        <taxon>Escallonia</taxon>
    </lineage>
</organism>
<keyword evidence="9" id="KW-0812">Transmembrane</keyword>
<accession>A0AA88QJM5</accession>
<evidence type="ECO:0000256" key="8">
    <source>
        <dbReference type="ARBA" id="ARBA00023136"/>
    </source>
</evidence>